<accession>A0A4U0P0Z4</accession>
<evidence type="ECO:0008006" key="3">
    <source>
        <dbReference type="Google" id="ProtNLM"/>
    </source>
</evidence>
<keyword evidence="2" id="KW-1185">Reference proteome</keyword>
<reference evidence="1 2" key="1">
    <citation type="submission" date="2019-04" db="EMBL/GenBank/DDBJ databases">
        <title>Sphingobacterium olei sp. nov., isolated from oil-contaminated soil.</title>
        <authorList>
            <person name="Liu B."/>
        </authorList>
    </citation>
    <scope>NUCLEOTIDE SEQUENCE [LARGE SCALE GENOMIC DNA]</scope>
    <source>
        <strain evidence="1 2">HAL-9</strain>
    </source>
</reference>
<proteinExistence type="predicted"/>
<dbReference type="Proteomes" id="UP000306808">
    <property type="component" value="Unassembled WGS sequence"/>
</dbReference>
<dbReference type="RefSeq" id="WP_136901632.1">
    <property type="nucleotide sequence ID" value="NZ_SUME01000004.1"/>
</dbReference>
<dbReference type="SUPFAM" id="SSF101898">
    <property type="entry name" value="NHL repeat"/>
    <property type="match status" value="1"/>
</dbReference>
<protein>
    <recommendedName>
        <fullName evidence="3">DUF3352 domain-containing protein</fullName>
    </recommendedName>
</protein>
<dbReference type="InterPro" id="IPR015943">
    <property type="entry name" value="WD40/YVTN_repeat-like_dom_sf"/>
</dbReference>
<evidence type="ECO:0000313" key="2">
    <source>
        <dbReference type="Proteomes" id="UP000306808"/>
    </source>
</evidence>
<name>A0A4U0P0Z4_9SPHI</name>
<comment type="caution">
    <text evidence="1">The sequence shown here is derived from an EMBL/GenBank/DDBJ whole genome shotgun (WGS) entry which is preliminary data.</text>
</comment>
<organism evidence="1 2">
    <name type="scientific">Sphingobacterium olei</name>
    <dbReference type="NCBI Taxonomy" id="2571155"/>
    <lineage>
        <taxon>Bacteria</taxon>
        <taxon>Pseudomonadati</taxon>
        <taxon>Bacteroidota</taxon>
        <taxon>Sphingobacteriia</taxon>
        <taxon>Sphingobacteriales</taxon>
        <taxon>Sphingobacteriaceae</taxon>
        <taxon>Sphingobacterium</taxon>
    </lineage>
</organism>
<dbReference type="EMBL" id="SUME01000004">
    <property type="protein sequence ID" value="TJZ60793.1"/>
    <property type="molecule type" value="Genomic_DNA"/>
</dbReference>
<dbReference type="AlphaFoldDB" id="A0A4U0P0Z4"/>
<dbReference type="OrthoDB" id="1093345at2"/>
<evidence type="ECO:0000313" key="1">
    <source>
        <dbReference type="EMBL" id="TJZ60793.1"/>
    </source>
</evidence>
<gene>
    <name evidence="1" type="ORF">FAZ15_12490</name>
</gene>
<dbReference type="Gene3D" id="2.130.10.10">
    <property type="entry name" value="YVTN repeat-like/Quinoprotein amine dehydrogenase"/>
    <property type="match status" value="1"/>
</dbReference>
<sequence>MRNTIIVTAILFIAVVGASIYYFSDLNKDHKEAVKPLKYLPKNTLLILSIRNDEITDNIFKDFEVFDAILGFSETEKLREFKKKLLRNDALKTYVLDADIYISFHPDDKKSLATLFTIPTSGKIATDDLPAIIQQMGKDYEVNVQDTLNQQIFSFNSGNIDSILYVTYYESILFASYAKPLLATIMSKETKSLSDAQIDYFIKNNSRNTPLSVFFPHQQLPSALQLFQRTSSGPFLNQFEGLKGQSAWNINFKQEALMLTGESEIKNTDGNYLALFRNQRKKTQYLYNFFPSATSLYIEYSISDQRQFTRDLNDLLAFRKEKEKIYNQFKSQRDTTIIFEFQKTLGSEFALIEQSNQTHMGYISLADTNSWNRLKYELFEILGDSIYRFKNSNLLYAFYGDAFKVFPRPYVTQVGHVLVIANSSNTLREYQKDWKNRNLLTGNLGFKNFEKLQGNEANITFFAHTKNANSKILNSLPQHYQKNFRNNDNFGYQDFYSWSAQLSGNNGGFLSRVYAVYKSKTALGTTPEWIYPLENNVITKPYIFEHSDTSQFILLQELDHTLHAISPSGRKIWSSVFSGRLVGDMMQIADRSIILVTDRNRLYRFDTSGKPMKGFSTGIPEEPIASPTLVSIAGQSLILVPTKKKIYTYNMEGARIDLFQDDTIAGEIIGSIQVVGDYFAIGTSYGRIYLFDKEGRIAKHIDAPGNVVFRNPIGTIEVGNGEFTVLATDTTSNLYKFSLDKAPVIARPEKWNAKFYADFVNIISSSAPEMIVVDGSRLRAYDIVDTTKLLFEYSFTKDISDRPQYFRSATGLPLIGIAAKSTNLIYLFNENGSITDGFPVEGQPLFYYGKINYNSDTFLLCMRRDHKLYAFRHQK</sequence>